<feature type="compositionally biased region" description="Basic and acidic residues" evidence="1">
    <location>
        <begin position="211"/>
        <end position="232"/>
    </location>
</feature>
<gene>
    <name evidence="2" type="ORF">Catovirus_2_257</name>
</gene>
<feature type="compositionally biased region" description="Basic and acidic residues" evidence="1">
    <location>
        <begin position="186"/>
        <end position="195"/>
    </location>
</feature>
<organism evidence="2">
    <name type="scientific">Catovirus CTV1</name>
    <dbReference type="NCBI Taxonomy" id="1977631"/>
    <lineage>
        <taxon>Viruses</taxon>
        <taxon>Varidnaviria</taxon>
        <taxon>Bamfordvirae</taxon>
        <taxon>Nucleocytoviricota</taxon>
        <taxon>Megaviricetes</taxon>
        <taxon>Imitervirales</taxon>
        <taxon>Mimiviridae</taxon>
        <taxon>Klosneuvirinae</taxon>
        <taxon>Catovirus</taxon>
    </lineage>
</organism>
<reference evidence="2" key="1">
    <citation type="journal article" date="2017" name="Science">
        <title>Giant viruses with an expanded complement of translation system components.</title>
        <authorList>
            <person name="Schulz F."/>
            <person name="Yutin N."/>
            <person name="Ivanova N.N."/>
            <person name="Ortega D.R."/>
            <person name="Lee T.K."/>
            <person name="Vierheilig J."/>
            <person name="Daims H."/>
            <person name="Horn M."/>
            <person name="Wagner M."/>
            <person name="Jensen G.J."/>
            <person name="Kyrpides N.C."/>
            <person name="Koonin E.V."/>
            <person name="Woyke T."/>
        </authorList>
    </citation>
    <scope>NUCLEOTIDE SEQUENCE</scope>
    <source>
        <strain evidence="2">CTV1</strain>
    </source>
</reference>
<feature type="compositionally biased region" description="Polar residues" evidence="1">
    <location>
        <begin position="163"/>
        <end position="185"/>
    </location>
</feature>
<proteinExistence type="predicted"/>
<feature type="region of interest" description="Disordered" evidence="1">
    <location>
        <begin position="122"/>
        <end position="238"/>
    </location>
</feature>
<feature type="compositionally biased region" description="Basic and acidic residues" evidence="1">
    <location>
        <begin position="128"/>
        <end position="145"/>
    </location>
</feature>
<dbReference type="EMBL" id="KY684084">
    <property type="protein sequence ID" value="ARF09308.1"/>
    <property type="molecule type" value="Genomic_DNA"/>
</dbReference>
<evidence type="ECO:0000256" key="1">
    <source>
        <dbReference type="SAM" id="MobiDB-lite"/>
    </source>
</evidence>
<name>A0A1V0SCC3_9VIRU</name>
<feature type="compositionally biased region" description="Polar residues" evidence="1">
    <location>
        <begin position="62"/>
        <end position="77"/>
    </location>
</feature>
<accession>A0A1V0SCC3</accession>
<evidence type="ECO:0000313" key="2">
    <source>
        <dbReference type="EMBL" id="ARF09308.1"/>
    </source>
</evidence>
<feature type="region of interest" description="Disordered" evidence="1">
    <location>
        <begin position="50"/>
        <end position="77"/>
    </location>
</feature>
<sequence>MSSTSIFLPKNNSERFSNLSATSPMPNFMNNNSTEAKKVNDNIQSLLSDKNMNVKPNLPKYDNQNRSNNTNSQYSIPYSQFSHNIPYSQNSSYSQTMSDTMQYSDNTAYSEYSNSAYFQKMSGGKRKNYSEKSDNSEYSQSDRSRNMSRSARSVETYDEDDVTGSSMSRSKSYNSATPSDNSNSYKSEDSEEYPRRNKRNQTKGGGDDSDDKPKKELPESIRKRLDAKKTMKDNGITGGIELSSVLETYLKETGLDLKKDLDKAIKIALDKMMSDKRKGTLEKIIQEAKDEIKRKREEKKKNK</sequence>
<protein>
    <submittedName>
        <fullName evidence="2">Uncharacterized protein</fullName>
    </submittedName>
</protein>